<name>A0A0E9TYV9_ANGAN</name>
<sequence length="39" mass="4556">MSACHLDLLISTILQPEVELISEISWLNSWVEQNTWQDI</sequence>
<dbReference type="EMBL" id="GBXM01049910">
    <property type="protein sequence ID" value="JAH58667.1"/>
    <property type="molecule type" value="Transcribed_RNA"/>
</dbReference>
<protein>
    <submittedName>
        <fullName evidence="1">Uncharacterized protein</fullName>
    </submittedName>
</protein>
<organism evidence="1">
    <name type="scientific">Anguilla anguilla</name>
    <name type="common">European freshwater eel</name>
    <name type="synonym">Muraena anguilla</name>
    <dbReference type="NCBI Taxonomy" id="7936"/>
    <lineage>
        <taxon>Eukaryota</taxon>
        <taxon>Metazoa</taxon>
        <taxon>Chordata</taxon>
        <taxon>Craniata</taxon>
        <taxon>Vertebrata</taxon>
        <taxon>Euteleostomi</taxon>
        <taxon>Actinopterygii</taxon>
        <taxon>Neopterygii</taxon>
        <taxon>Teleostei</taxon>
        <taxon>Anguilliformes</taxon>
        <taxon>Anguillidae</taxon>
        <taxon>Anguilla</taxon>
    </lineage>
</organism>
<accession>A0A0E9TYV9</accession>
<dbReference type="AlphaFoldDB" id="A0A0E9TYV9"/>
<evidence type="ECO:0000313" key="1">
    <source>
        <dbReference type="EMBL" id="JAH58667.1"/>
    </source>
</evidence>
<reference evidence="1" key="1">
    <citation type="submission" date="2014-11" db="EMBL/GenBank/DDBJ databases">
        <authorList>
            <person name="Amaro Gonzalez C."/>
        </authorList>
    </citation>
    <scope>NUCLEOTIDE SEQUENCE</scope>
</reference>
<reference evidence="1" key="2">
    <citation type="journal article" date="2015" name="Fish Shellfish Immunol.">
        <title>Early steps in the European eel (Anguilla anguilla)-Vibrio vulnificus interaction in the gills: Role of the RtxA13 toxin.</title>
        <authorList>
            <person name="Callol A."/>
            <person name="Pajuelo D."/>
            <person name="Ebbesson L."/>
            <person name="Teles M."/>
            <person name="MacKenzie S."/>
            <person name="Amaro C."/>
        </authorList>
    </citation>
    <scope>NUCLEOTIDE SEQUENCE</scope>
</reference>
<proteinExistence type="predicted"/>